<comment type="catalytic activity">
    <reaction evidence="3">
        <text>uridine + phosphate = alpha-D-ribose 1-phosphate + uracil</text>
        <dbReference type="Rhea" id="RHEA:24388"/>
        <dbReference type="ChEBI" id="CHEBI:16704"/>
        <dbReference type="ChEBI" id="CHEBI:17568"/>
        <dbReference type="ChEBI" id="CHEBI:43474"/>
        <dbReference type="ChEBI" id="CHEBI:57720"/>
        <dbReference type="EC" id="2.4.2.3"/>
    </reaction>
</comment>
<proteinExistence type="predicted"/>
<dbReference type="Proteomes" id="UP000552241">
    <property type="component" value="Unassembled WGS sequence"/>
</dbReference>
<dbReference type="InterPro" id="IPR000845">
    <property type="entry name" value="Nucleoside_phosphorylase_d"/>
</dbReference>
<dbReference type="CDD" id="cd00436">
    <property type="entry name" value="UP_TbUP-like"/>
    <property type="match status" value="1"/>
</dbReference>
<dbReference type="SUPFAM" id="SSF53167">
    <property type="entry name" value="Purine and uridine phosphorylases"/>
    <property type="match status" value="1"/>
</dbReference>
<evidence type="ECO:0000256" key="3">
    <source>
        <dbReference type="ARBA" id="ARBA00048447"/>
    </source>
</evidence>
<dbReference type="EMBL" id="JACDZE010000004">
    <property type="protein sequence ID" value="MBA5630315.1"/>
    <property type="molecule type" value="Genomic_DNA"/>
</dbReference>
<evidence type="ECO:0000256" key="2">
    <source>
        <dbReference type="ARBA" id="ARBA00021980"/>
    </source>
</evidence>
<dbReference type="GO" id="GO:0005829">
    <property type="term" value="C:cytosol"/>
    <property type="evidence" value="ECO:0007669"/>
    <property type="project" value="TreeGrafter"/>
</dbReference>
<evidence type="ECO:0000256" key="1">
    <source>
        <dbReference type="ARBA" id="ARBA00011888"/>
    </source>
</evidence>
<dbReference type="Gene3D" id="3.40.50.1580">
    <property type="entry name" value="Nucleoside phosphorylase domain"/>
    <property type="match status" value="1"/>
</dbReference>
<gene>
    <name evidence="5" type="ORF">HU137_11075</name>
</gene>
<evidence type="ECO:0000313" key="5">
    <source>
        <dbReference type="EMBL" id="MBA5630315.1"/>
    </source>
</evidence>
<dbReference type="PANTHER" id="PTHR43691">
    <property type="entry name" value="URIDINE PHOSPHORYLASE"/>
    <property type="match status" value="1"/>
</dbReference>
<dbReference type="PANTHER" id="PTHR43691:SF11">
    <property type="entry name" value="FI09636P-RELATED"/>
    <property type="match status" value="1"/>
</dbReference>
<dbReference type="GO" id="GO:0004731">
    <property type="term" value="F:purine-nucleoside phosphorylase activity"/>
    <property type="evidence" value="ECO:0007669"/>
    <property type="project" value="TreeGrafter"/>
</dbReference>
<organism evidence="5 6">
    <name type="scientific">Moheibacter lacus</name>
    <dbReference type="NCBI Taxonomy" id="2745851"/>
    <lineage>
        <taxon>Bacteria</taxon>
        <taxon>Pseudomonadati</taxon>
        <taxon>Bacteroidota</taxon>
        <taxon>Flavobacteriia</taxon>
        <taxon>Flavobacteriales</taxon>
        <taxon>Weeksellaceae</taxon>
        <taxon>Moheibacter</taxon>
    </lineage>
</organism>
<evidence type="ECO:0000259" key="4">
    <source>
        <dbReference type="Pfam" id="PF01048"/>
    </source>
</evidence>
<dbReference type="GO" id="GO:0004850">
    <property type="term" value="F:uridine phosphorylase activity"/>
    <property type="evidence" value="ECO:0007669"/>
    <property type="project" value="UniProtKB-EC"/>
</dbReference>
<dbReference type="AlphaFoldDB" id="A0A838ZTJ3"/>
<dbReference type="GO" id="GO:0006152">
    <property type="term" value="P:purine nucleoside catabolic process"/>
    <property type="evidence" value="ECO:0007669"/>
    <property type="project" value="TreeGrafter"/>
</dbReference>
<comment type="caution">
    <text evidence="5">The sequence shown here is derived from an EMBL/GenBank/DDBJ whole genome shotgun (WGS) entry which is preliminary data.</text>
</comment>
<accession>A0A838ZTJ3</accession>
<dbReference type="RefSeq" id="WP_182043918.1">
    <property type="nucleotide sequence ID" value="NZ_JACDZE010000004.1"/>
</dbReference>
<dbReference type="EC" id="2.4.2.3" evidence="1"/>
<dbReference type="InterPro" id="IPR035994">
    <property type="entry name" value="Nucleoside_phosphorylase_sf"/>
</dbReference>
<sequence>MNKAASELVLNPDGSVYHCNILPEQLADLVITVGDPDRVEKVSQYFDEIEFKTRKREIVTHTGSLNGRRITVISTGMGTDNIDIVFSELDALANIDLKTGEIKEDLRQLQFVRLGTSGALHQDIPVDSVVLSSHGLGMDGLLHFYEDSLMVRDLDMEEAFYEHADWDDSKAVPYVVKSSTELLEQLSSDQTINGITATALGFYGPQGRNLRLAPHPVDINEILSSFSHNDHRITNFEMETSGIYGLAAMMGHEALSVNCIVANRALGEFSKDSFKSVDKMIQYALEKLTNS</sequence>
<name>A0A838ZTJ3_9FLAO</name>
<reference evidence="5 6" key="1">
    <citation type="submission" date="2020-07" db="EMBL/GenBank/DDBJ databases">
        <title>Moheibacter lacus sp. nov., a member of the family Flavobacteriaceae isolated from freshwater lake sediment.</title>
        <authorList>
            <person name="Liu Y."/>
        </authorList>
    </citation>
    <scope>NUCLEOTIDE SEQUENCE [LARGE SCALE GENOMIC DNA]</scope>
    <source>
        <strain evidence="5 6">BDHS18</strain>
    </source>
</reference>
<dbReference type="Pfam" id="PF01048">
    <property type="entry name" value="PNP_UDP_1"/>
    <property type="match status" value="1"/>
</dbReference>
<evidence type="ECO:0000313" key="6">
    <source>
        <dbReference type="Proteomes" id="UP000552241"/>
    </source>
</evidence>
<feature type="domain" description="Nucleoside phosphorylase" evidence="4">
    <location>
        <begin position="29"/>
        <end position="277"/>
    </location>
</feature>
<keyword evidence="6" id="KW-1185">Reference proteome</keyword>
<protein>
    <recommendedName>
        <fullName evidence="2">Uridine phosphorylase</fullName>
        <ecNumber evidence="1">2.4.2.3</ecNumber>
    </recommendedName>
</protein>